<dbReference type="RefSeq" id="WP_166533554.1">
    <property type="nucleotide sequence ID" value="NZ_VNHW01000008.1"/>
</dbReference>
<name>A0A5S5CSU2_9ACTN</name>
<evidence type="ECO:0000313" key="3">
    <source>
        <dbReference type="EMBL" id="TYP86877.1"/>
    </source>
</evidence>
<keyword evidence="2" id="KW-1133">Transmembrane helix</keyword>
<feature type="compositionally biased region" description="Pro residues" evidence="1">
    <location>
        <begin position="20"/>
        <end position="32"/>
    </location>
</feature>
<evidence type="ECO:0000256" key="2">
    <source>
        <dbReference type="SAM" id="Phobius"/>
    </source>
</evidence>
<comment type="caution">
    <text evidence="3">The sequence shown here is derived from an EMBL/GenBank/DDBJ whole genome shotgun (WGS) entry which is preliminary data.</text>
</comment>
<proteinExistence type="predicted"/>
<dbReference type="EMBL" id="VNHW01000008">
    <property type="protein sequence ID" value="TYP86877.1"/>
    <property type="molecule type" value="Genomic_DNA"/>
</dbReference>
<gene>
    <name evidence="3" type="ORF">BD833_108162</name>
</gene>
<dbReference type="AlphaFoldDB" id="A0A5S5CSU2"/>
<keyword evidence="4" id="KW-1185">Reference proteome</keyword>
<feature type="transmembrane region" description="Helical" evidence="2">
    <location>
        <begin position="71"/>
        <end position="89"/>
    </location>
</feature>
<dbReference type="Proteomes" id="UP000322499">
    <property type="component" value="Unassembled WGS sequence"/>
</dbReference>
<keyword evidence="2" id="KW-0472">Membrane</keyword>
<feature type="transmembrane region" description="Helical" evidence="2">
    <location>
        <begin position="44"/>
        <end position="65"/>
    </location>
</feature>
<organism evidence="3 4">
    <name type="scientific">Blastococcus xanthinilyticus</name>
    <dbReference type="NCBI Taxonomy" id="1564164"/>
    <lineage>
        <taxon>Bacteria</taxon>
        <taxon>Bacillati</taxon>
        <taxon>Actinomycetota</taxon>
        <taxon>Actinomycetes</taxon>
        <taxon>Geodermatophilales</taxon>
        <taxon>Geodermatophilaceae</taxon>
        <taxon>Blastococcus</taxon>
    </lineage>
</organism>
<evidence type="ECO:0000256" key="1">
    <source>
        <dbReference type="SAM" id="MobiDB-lite"/>
    </source>
</evidence>
<keyword evidence="2" id="KW-0812">Transmembrane</keyword>
<evidence type="ECO:0000313" key="4">
    <source>
        <dbReference type="Proteomes" id="UP000322499"/>
    </source>
</evidence>
<protein>
    <submittedName>
        <fullName evidence="3">Uncharacterized protein</fullName>
    </submittedName>
</protein>
<sequence length="92" mass="9735">MPDPYRIEDTPPSLSTDGHPTPPRYDTPPFPPHRSAADRGGLRTALWVLLALSVAVNALASFGVLPLAVSIGSGVVTLACVAALITLHVRRR</sequence>
<reference evidence="3 4" key="1">
    <citation type="submission" date="2019-07" db="EMBL/GenBank/DDBJ databases">
        <title>Genomic Encyclopedia of Archaeal and Bacterial Type Strains, Phase II (KMG-II): from individual species to whole genera.</title>
        <authorList>
            <person name="Goeker M."/>
        </authorList>
    </citation>
    <scope>NUCLEOTIDE SEQUENCE [LARGE SCALE GENOMIC DNA]</scope>
    <source>
        <strain evidence="3 4">DSM 46842</strain>
    </source>
</reference>
<accession>A0A5S5CSU2</accession>
<feature type="region of interest" description="Disordered" evidence="1">
    <location>
        <begin position="1"/>
        <end position="37"/>
    </location>
</feature>